<feature type="region of interest" description="Disordered" evidence="1">
    <location>
        <begin position="44"/>
        <end position="70"/>
    </location>
</feature>
<accession>A0A3M0JT08</accession>
<organism evidence="2 3">
    <name type="scientific">Hirundo rustica rustica</name>
    <dbReference type="NCBI Taxonomy" id="333673"/>
    <lineage>
        <taxon>Eukaryota</taxon>
        <taxon>Metazoa</taxon>
        <taxon>Chordata</taxon>
        <taxon>Craniata</taxon>
        <taxon>Vertebrata</taxon>
        <taxon>Euteleostomi</taxon>
        <taxon>Archelosauria</taxon>
        <taxon>Archosauria</taxon>
        <taxon>Dinosauria</taxon>
        <taxon>Saurischia</taxon>
        <taxon>Theropoda</taxon>
        <taxon>Coelurosauria</taxon>
        <taxon>Aves</taxon>
        <taxon>Neognathae</taxon>
        <taxon>Neoaves</taxon>
        <taxon>Telluraves</taxon>
        <taxon>Australaves</taxon>
        <taxon>Passeriformes</taxon>
        <taxon>Sylvioidea</taxon>
        <taxon>Hirundinidae</taxon>
        <taxon>Hirundo</taxon>
    </lineage>
</organism>
<gene>
    <name evidence="2" type="ORF">DUI87_21411</name>
</gene>
<keyword evidence="3" id="KW-1185">Reference proteome</keyword>
<proteinExistence type="predicted"/>
<sequence>MGGFSQTSWVVTSWRSGSMKELLDFKLQSRNFAKISLCLQSLDRGQPWSPAASWLRRPPGTDWDDSRSGR</sequence>
<evidence type="ECO:0000256" key="1">
    <source>
        <dbReference type="SAM" id="MobiDB-lite"/>
    </source>
</evidence>
<evidence type="ECO:0000313" key="3">
    <source>
        <dbReference type="Proteomes" id="UP000269221"/>
    </source>
</evidence>
<name>A0A3M0JT08_HIRRU</name>
<evidence type="ECO:0000313" key="2">
    <source>
        <dbReference type="EMBL" id="RMC02244.1"/>
    </source>
</evidence>
<reference evidence="2 3" key="1">
    <citation type="submission" date="2018-07" db="EMBL/GenBank/DDBJ databases">
        <title>A high quality draft genome assembly of the barn swallow (H. rustica rustica).</title>
        <authorList>
            <person name="Formenti G."/>
            <person name="Chiara M."/>
            <person name="Poveda L."/>
            <person name="Francoijs K.-J."/>
            <person name="Bonisoli-Alquati A."/>
            <person name="Canova L."/>
            <person name="Gianfranceschi L."/>
            <person name="Horner D.S."/>
            <person name="Saino N."/>
        </authorList>
    </citation>
    <scope>NUCLEOTIDE SEQUENCE [LARGE SCALE GENOMIC DNA]</scope>
    <source>
        <strain evidence="2">Chelidonia</strain>
        <tissue evidence="2">Blood</tissue>
    </source>
</reference>
<dbReference type="EMBL" id="QRBI01000134">
    <property type="protein sequence ID" value="RMC02244.1"/>
    <property type="molecule type" value="Genomic_DNA"/>
</dbReference>
<comment type="caution">
    <text evidence="2">The sequence shown here is derived from an EMBL/GenBank/DDBJ whole genome shotgun (WGS) entry which is preliminary data.</text>
</comment>
<dbReference type="Proteomes" id="UP000269221">
    <property type="component" value="Unassembled WGS sequence"/>
</dbReference>
<protein>
    <submittedName>
        <fullName evidence="2">Uncharacterized protein</fullName>
    </submittedName>
</protein>
<dbReference type="AlphaFoldDB" id="A0A3M0JT08"/>